<dbReference type="OrthoDB" id="1938945at2759"/>
<dbReference type="EMBL" id="CP097502">
    <property type="protein sequence ID" value="URD74575.1"/>
    <property type="molecule type" value="Genomic_DNA"/>
</dbReference>
<protein>
    <submittedName>
        <fullName evidence="2">Uncharacterized protein</fullName>
    </submittedName>
</protein>
<feature type="compositionally biased region" description="Basic and acidic residues" evidence="1">
    <location>
        <begin position="71"/>
        <end position="102"/>
    </location>
</feature>
<evidence type="ECO:0000313" key="3">
    <source>
        <dbReference type="Proteomes" id="UP001055439"/>
    </source>
</evidence>
<gene>
    <name evidence="2" type="ORF">MUK42_19832</name>
</gene>
<proteinExistence type="predicted"/>
<sequence>MSDVNCAGSLTAYRFIQSNKDDILVKKSMGSVSNSFFPTAKEVIFKRAKSLYQKQNERVNGKHALSVPVCSEEKQKEPAEASDNKKTHGCADHRCSLEKPPVDEADAANNMKAGNSTIAQDSDCPPTVKVQKSDPVSDLAVVYCNGSEASEDSIEECGASPSLVPNSVENTH</sequence>
<name>A0A9E7EC88_9LILI</name>
<evidence type="ECO:0000313" key="2">
    <source>
        <dbReference type="EMBL" id="URD74575.1"/>
    </source>
</evidence>
<dbReference type="AlphaFoldDB" id="A0A9E7EC88"/>
<accession>A0A9E7EC88</accession>
<dbReference type="Proteomes" id="UP001055439">
    <property type="component" value="Chromosome 1"/>
</dbReference>
<organism evidence="2 3">
    <name type="scientific">Musa troglodytarum</name>
    <name type="common">fe'i banana</name>
    <dbReference type="NCBI Taxonomy" id="320322"/>
    <lineage>
        <taxon>Eukaryota</taxon>
        <taxon>Viridiplantae</taxon>
        <taxon>Streptophyta</taxon>
        <taxon>Embryophyta</taxon>
        <taxon>Tracheophyta</taxon>
        <taxon>Spermatophyta</taxon>
        <taxon>Magnoliopsida</taxon>
        <taxon>Liliopsida</taxon>
        <taxon>Zingiberales</taxon>
        <taxon>Musaceae</taxon>
        <taxon>Musa</taxon>
    </lineage>
</organism>
<feature type="region of interest" description="Disordered" evidence="1">
    <location>
        <begin position="70"/>
        <end position="131"/>
    </location>
</feature>
<reference evidence="2" key="1">
    <citation type="submission" date="2022-05" db="EMBL/GenBank/DDBJ databases">
        <title>The Musa troglodytarum L. genome provides insights into the mechanism of non-climacteric behaviour and enrichment of carotenoids.</title>
        <authorList>
            <person name="Wang J."/>
        </authorList>
    </citation>
    <scope>NUCLEOTIDE SEQUENCE</scope>
    <source>
        <tissue evidence="2">Leaf</tissue>
    </source>
</reference>
<keyword evidence="3" id="KW-1185">Reference proteome</keyword>
<evidence type="ECO:0000256" key="1">
    <source>
        <dbReference type="SAM" id="MobiDB-lite"/>
    </source>
</evidence>
<feature type="compositionally biased region" description="Polar residues" evidence="1">
    <location>
        <begin position="163"/>
        <end position="172"/>
    </location>
</feature>
<feature type="region of interest" description="Disordered" evidence="1">
    <location>
        <begin position="150"/>
        <end position="172"/>
    </location>
</feature>